<dbReference type="PANTHER" id="PTHR37291:SF1">
    <property type="entry name" value="TYPE IV METHYL-DIRECTED RESTRICTION ENZYME ECOKMCRB SUBUNIT"/>
    <property type="match status" value="1"/>
</dbReference>
<dbReference type="InterPro" id="IPR052934">
    <property type="entry name" value="Methyl-DNA_Rec/Restrict_Enz"/>
</dbReference>
<evidence type="ECO:0000313" key="2">
    <source>
        <dbReference type="EMBL" id="MDR5654360.1"/>
    </source>
</evidence>
<dbReference type="SMART" id="SM00382">
    <property type="entry name" value="AAA"/>
    <property type="match status" value="1"/>
</dbReference>
<sequence>MAAQDNQNFEGQFFTWLKTFLKDRGLQFSRCGFKTGDGLGERHEFDLAAGYWKEPNYSANKPPRWIYRIVPEPVGLRAENPAGGPFNLGAINTAQEDKAGVVFRLVPLIQQGPGDFVQDKDFEVHALFVFHGATPQGSSAEPFNFDPATGTMRFKGTSLEYIGCGLLGLMPRNTELKIIESGMERTITYGDVIDALAADIKCAPAGNPASPIPVYDLTAQAELDRLKKMVADAWAAAGPVTPKNVAVAAVAGDENGDDDEIIPPASLEIPENTDLLGIDPAVYRQINAALKSGKQHIMLYGPPGTGKTTLARWIAATLTGGKWTLVTGSSDWSSQDIIGGYQPVGAGAVAFIPGVLLRRFDRPLIIDELNRCDIDKVIGPLFTVLSGQQTTLPYRLNIEDKDSPQYVILPESKPSAETYEFAPGPHWRLIATINSIDKAALYQMSYALSRRFGWVYVDVPRDTAGFIESFIRKSDPTWAGPAAGAPCPLGAFWAAINKVRVLGPAPIIDAIKAVQAMDDGADFFAVPTPSMREALLDAVDMVLLPMLDGIVVQDADFLAQAAVDAFGLDADSSDRIKRRMESVAV</sequence>
<feature type="domain" description="AAA+ ATPase" evidence="1">
    <location>
        <begin position="293"/>
        <end position="458"/>
    </location>
</feature>
<accession>A0ABU1FBT6</accession>
<evidence type="ECO:0000313" key="3">
    <source>
        <dbReference type="Proteomes" id="UP001247754"/>
    </source>
</evidence>
<comment type="caution">
    <text evidence="2">The sequence shown here is derived from an EMBL/GenBank/DDBJ whole genome shotgun (WGS) entry which is preliminary data.</text>
</comment>
<dbReference type="SUPFAM" id="SSF52540">
    <property type="entry name" value="P-loop containing nucleoside triphosphate hydrolases"/>
    <property type="match status" value="1"/>
</dbReference>
<name>A0ABU1FBT6_9RHOB</name>
<dbReference type="Gene3D" id="3.40.50.300">
    <property type="entry name" value="P-loop containing nucleotide triphosphate hydrolases"/>
    <property type="match status" value="1"/>
</dbReference>
<organism evidence="2 3">
    <name type="scientific">Ruixingdingia sedimenti</name>
    <dbReference type="NCBI Taxonomy" id="3073604"/>
    <lineage>
        <taxon>Bacteria</taxon>
        <taxon>Pseudomonadati</taxon>
        <taxon>Pseudomonadota</taxon>
        <taxon>Alphaproteobacteria</taxon>
        <taxon>Rhodobacterales</taxon>
        <taxon>Paracoccaceae</taxon>
        <taxon>Ruixingdingia</taxon>
    </lineage>
</organism>
<dbReference type="RefSeq" id="WP_114669035.1">
    <property type="nucleotide sequence ID" value="NZ_JAVKPH010000025.1"/>
</dbReference>
<proteinExistence type="predicted"/>
<evidence type="ECO:0000259" key="1">
    <source>
        <dbReference type="SMART" id="SM00382"/>
    </source>
</evidence>
<gene>
    <name evidence="2" type="ORF">RGD00_17240</name>
</gene>
<dbReference type="CDD" id="cd00009">
    <property type="entry name" value="AAA"/>
    <property type="match status" value="1"/>
</dbReference>
<dbReference type="InterPro" id="IPR003593">
    <property type="entry name" value="AAA+_ATPase"/>
</dbReference>
<dbReference type="EMBL" id="JAVKPH010000025">
    <property type="protein sequence ID" value="MDR5654360.1"/>
    <property type="molecule type" value="Genomic_DNA"/>
</dbReference>
<dbReference type="PANTHER" id="PTHR37291">
    <property type="entry name" value="5-METHYLCYTOSINE-SPECIFIC RESTRICTION ENZYME B"/>
    <property type="match status" value="1"/>
</dbReference>
<dbReference type="InterPro" id="IPR011704">
    <property type="entry name" value="ATPase_dyneun-rel_AAA"/>
</dbReference>
<dbReference type="Pfam" id="PF07728">
    <property type="entry name" value="AAA_5"/>
    <property type="match status" value="1"/>
</dbReference>
<reference evidence="2 3" key="1">
    <citation type="submission" date="2023-09" db="EMBL/GenBank/DDBJ databases">
        <title>Xinfangfangia sedmenti sp. nov., isolated the sedment.</title>
        <authorList>
            <person name="Xu L."/>
        </authorList>
    </citation>
    <scope>NUCLEOTIDE SEQUENCE [LARGE SCALE GENOMIC DNA]</scope>
    <source>
        <strain evidence="2 3">LG-4</strain>
    </source>
</reference>
<dbReference type="InterPro" id="IPR027417">
    <property type="entry name" value="P-loop_NTPase"/>
</dbReference>
<dbReference type="Proteomes" id="UP001247754">
    <property type="component" value="Unassembled WGS sequence"/>
</dbReference>
<keyword evidence="3" id="KW-1185">Reference proteome</keyword>
<protein>
    <submittedName>
        <fullName evidence="2">AAA family ATPase</fullName>
    </submittedName>
</protein>